<dbReference type="SUPFAM" id="SSF53474">
    <property type="entry name" value="alpha/beta-Hydrolases"/>
    <property type="match status" value="1"/>
</dbReference>
<evidence type="ECO:0000313" key="4">
    <source>
        <dbReference type="Proteomes" id="UP001428817"/>
    </source>
</evidence>
<dbReference type="Gene3D" id="3.40.50.1820">
    <property type="entry name" value="alpha/beta hydrolase"/>
    <property type="match status" value="1"/>
</dbReference>
<organism evidence="3 4">
    <name type="scientific">Pseudonocardia eucalypti</name>
    <dbReference type="NCBI Taxonomy" id="648755"/>
    <lineage>
        <taxon>Bacteria</taxon>
        <taxon>Bacillati</taxon>
        <taxon>Actinomycetota</taxon>
        <taxon>Actinomycetes</taxon>
        <taxon>Pseudonocardiales</taxon>
        <taxon>Pseudonocardiaceae</taxon>
        <taxon>Pseudonocardia</taxon>
    </lineage>
</organism>
<dbReference type="Proteomes" id="UP001428817">
    <property type="component" value="Unassembled WGS sequence"/>
</dbReference>
<dbReference type="InterPro" id="IPR029058">
    <property type="entry name" value="AB_hydrolase_fold"/>
</dbReference>
<sequence length="309" mass="34015">MKRGEGNDAVTTLSLAGQPSPMPLELTPYYRAGRGTPLVMLHGASMSWRAWRPVLPLLTGRHDVFAPTLPGHRGGPEPVSNGEPNIDTVADQLCAQLDEAGIETAHLVGNSLGGWLAFELARRGRARSVLAISPAGSWQARRDLVKLLWTFRVGFTAVDNPRLSPLSGNRLLRRVGLSRVLAHPGRLSEADEQNMVDDMRACTLLRALMGGSVRVEPMTDFDVALCPVHIAWAERDRIIPYRRYGRPMQRVVRGARFSVLPEVGHVPMHDDPRLVARTILEQTTAVDADAATEEPGPGLARFRRRRRSA</sequence>
<evidence type="ECO:0000259" key="2">
    <source>
        <dbReference type="Pfam" id="PF12697"/>
    </source>
</evidence>
<gene>
    <name evidence="3" type="ORF">GCM10023321_67760</name>
</gene>
<evidence type="ECO:0000256" key="1">
    <source>
        <dbReference type="SAM" id="MobiDB-lite"/>
    </source>
</evidence>
<dbReference type="InterPro" id="IPR000073">
    <property type="entry name" value="AB_hydrolase_1"/>
</dbReference>
<dbReference type="EMBL" id="BAABJP010000044">
    <property type="protein sequence ID" value="GAA5170524.1"/>
    <property type="molecule type" value="Genomic_DNA"/>
</dbReference>
<feature type="domain" description="AB hydrolase-1" evidence="2">
    <location>
        <begin position="38"/>
        <end position="277"/>
    </location>
</feature>
<evidence type="ECO:0000313" key="3">
    <source>
        <dbReference type="EMBL" id="GAA5170524.1"/>
    </source>
</evidence>
<comment type="caution">
    <text evidence="3">The sequence shown here is derived from an EMBL/GenBank/DDBJ whole genome shotgun (WGS) entry which is preliminary data.</text>
</comment>
<proteinExistence type="predicted"/>
<dbReference type="PANTHER" id="PTHR43689">
    <property type="entry name" value="HYDROLASE"/>
    <property type="match status" value="1"/>
</dbReference>
<dbReference type="PANTHER" id="PTHR43689:SF8">
    <property type="entry name" value="ALPHA_BETA-HYDROLASES SUPERFAMILY PROTEIN"/>
    <property type="match status" value="1"/>
</dbReference>
<dbReference type="Pfam" id="PF12697">
    <property type="entry name" value="Abhydrolase_6"/>
    <property type="match status" value="1"/>
</dbReference>
<name>A0ABP9R1B9_9PSEU</name>
<keyword evidence="3" id="KW-0378">Hydrolase</keyword>
<protein>
    <submittedName>
        <fullName evidence="3">Alpha/beta hydrolase</fullName>
    </submittedName>
</protein>
<keyword evidence="4" id="KW-1185">Reference proteome</keyword>
<feature type="region of interest" description="Disordered" evidence="1">
    <location>
        <begin position="289"/>
        <end position="309"/>
    </location>
</feature>
<accession>A0ABP9R1B9</accession>
<dbReference type="GO" id="GO:0016787">
    <property type="term" value="F:hydrolase activity"/>
    <property type="evidence" value="ECO:0007669"/>
    <property type="project" value="UniProtKB-KW"/>
</dbReference>
<reference evidence="4" key="1">
    <citation type="journal article" date="2019" name="Int. J. Syst. Evol. Microbiol.">
        <title>The Global Catalogue of Microorganisms (GCM) 10K type strain sequencing project: providing services to taxonomists for standard genome sequencing and annotation.</title>
        <authorList>
            <consortium name="The Broad Institute Genomics Platform"/>
            <consortium name="The Broad Institute Genome Sequencing Center for Infectious Disease"/>
            <person name="Wu L."/>
            <person name="Ma J."/>
        </authorList>
    </citation>
    <scope>NUCLEOTIDE SEQUENCE [LARGE SCALE GENOMIC DNA]</scope>
    <source>
        <strain evidence="4">JCM 18303</strain>
    </source>
</reference>